<dbReference type="KEGG" id="asoc:CB4_01180"/>
<evidence type="ECO:0000313" key="3">
    <source>
        <dbReference type="EMBL" id="BAU27011.1"/>
    </source>
</evidence>
<dbReference type="RefSeq" id="WP_096464018.1">
    <property type="nucleotide sequence ID" value="NZ_AP017312.1"/>
</dbReference>
<name>A0A0U5C5A0_9BACL</name>
<proteinExistence type="inferred from homology"/>
<dbReference type="PANTHER" id="PTHR42709">
    <property type="entry name" value="ALKALINE PHOSPHATASE LIKE PROTEIN"/>
    <property type="match status" value="1"/>
</dbReference>
<accession>A0A0U5C5A0</accession>
<feature type="domain" description="VTT" evidence="2">
    <location>
        <begin position="30"/>
        <end position="156"/>
    </location>
</feature>
<dbReference type="EMBL" id="AP017312">
    <property type="protein sequence ID" value="BAU27011.1"/>
    <property type="molecule type" value="Genomic_DNA"/>
</dbReference>
<keyword evidence="4" id="KW-1185">Reference proteome</keyword>
<evidence type="ECO:0000256" key="1">
    <source>
        <dbReference type="ARBA" id="ARBA00010792"/>
    </source>
</evidence>
<sequence length="198" mass="22172">MEHQLDYLLAHYGYFGIVLALVGGIVGLPLPDEIVLTYVGYNIYQGKMLYALSVVSAVIGALTGITISYLLGIKLGSPFLKKFGPKIHITEKKIERTQALFNKFGPFLLFIGYFIPGVRHVTAYLAGISCLGFRKFALYAYAGGVLWIFTFITLGRVLGHDWKKAEHYIHPNGGLLVILVVVLVFLVFLYRKRKKRSL</sequence>
<evidence type="ECO:0000259" key="2">
    <source>
        <dbReference type="Pfam" id="PF09335"/>
    </source>
</evidence>
<dbReference type="Proteomes" id="UP000217696">
    <property type="component" value="Chromosome"/>
</dbReference>
<reference evidence="3 4" key="1">
    <citation type="submission" date="2015-12" db="EMBL/GenBank/DDBJ databases">
        <title>Genome sequence of Aneurinibacillus soli.</title>
        <authorList>
            <person name="Lee J.S."/>
            <person name="Lee K.C."/>
            <person name="Kim K.K."/>
            <person name="Lee B.W."/>
        </authorList>
    </citation>
    <scope>NUCLEOTIDE SEQUENCE [LARGE SCALE GENOMIC DNA]</scope>
    <source>
        <strain evidence="3 4">CB4</strain>
    </source>
</reference>
<dbReference type="Pfam" id="PF09335">
    <property type="entry name" value="VTT_dom"/>
    <property type="match status" value="1"/>
</dbReference>
<dbReference type="GO" id="GO:0005886">
    <property type="term" value="C:plasma membrane"/>
    <property type="evidence" value="ECO:0007669"/>
    <property type="project" value="TreeGrafter"/>
</dbReference>
<gene>
    <name evidence="3" type="primary">yqjA_1</name>
    <name evidence="3" type="ORF">CB4_01180</name>
</gene>
<evidence type="ECO:0000313" key="4">
    <source>
        <dbReference type="Proteomes" id="UP000217696"/>
    </source>
</evidence>
<organism evidence="3 4">
    <name type="scientific">Aneurinibacillus soli</name>
    <dbReference type="NCBI Taxonomy" id="1500254"/>
    <lineage>
        <taxon>Bacteria</taxon>
        <taxon>Bacillati</taxon>
        <taxon>Bacillota</taxon>
        <taxon>Bacilli</taxon>
        <taxon>Bacillales</taxon>
        <taxon>Paenibacillaceae</taxon>
        <taxon>Aneurinibacillus group</taxon>
        <taxon>Aneurinibacillus</taxon>
    </lineage>
</organism>
<comment type="similarity">
    <text evidence="1">Belongs to the DedA family.</text>
</comment>
<protein>
    <submittedName>
        <fullName evidence="3">Inner membrane protein YqjA</fullName>
    </submittedName>
</protein>
<dbReference type="PANTHER" id="PTHR42709:SF9">
    <property type="entry name" value="ALKALINE PHOSPHATASE LIKE PROTEIN"/>
    <property type="match status" value="1"/>
</dbReference>
<dbReference type="InterPro" id="IPR051311">
    <property type="entry name" value="DedA_domain"/>
</dbReference>
<dbReference type="AlphaFoldDB" id="A0A0U5C5A0"/>
<dbReference type="OrthoDB" id="9782291at2"/>
<dbReference type="InterPro" id="IPR032816">
    <property type="entry name" value="VTT_dom"/>
</dbReference>